<dbReference type="Pfam" id="PF23343">
    <property type="entry name" value="REP_ORF2-G2P"/>
    <property type="match status" value="1"/>
</dbReference>
<reference evidence="2" key="1">
    <citation type="submission" date="2022-02" db="EMBL/GenBank/DDBJ databases">
        <title>Towards deciphering the DNA virus diversity associated with rodent species in the families Cricetidae and Heteromyidae.</title>
        <authorList>
            <person name="Lund M."/>
            <person name="Larsen B.B."/>
            <person name="Gryseels S."/>
            <person name="Kraberger S."/>
            <person name="Rowsey D.M."/>
            <person name="Steger L."/>
            <person name="Yule K.M."/>
            <person name="Upham N.S."/>
            <person name="Worobey M."/>
            <person name="Van Doorslaer K."/>
            <person name="Varsani A."/>
        </authorList>
    </citation>
    <scope>NUCLEOTIDE SEQUENCE</scope>
    <source>
        <strain evidence="2">UA06Rod_17</strain>
    </source>
</reference>
<proteinExistence type="predicted"/>
<feature type="domain" description="Replication-associated protein ORF2/G2P" evidence="1">
    <location>
        <begin position="54"/>
        <end position="184"/>
    </location>
</feature>
<accession>A0A976N258</accession>
<protein>
    <submittedName>
        <fullName evidence="2">Replication initiator protein</fullName>
    </submittedName>
</protein>
<evidence type="ECO:0000259" key="1">
    <source>
        <dbReference type="Pfam" id="PF23343"/>
    </source>
</evidence>
<dbReference type="EMBL" id="OM869589">
    <property type="protein sequence ID" value="UPW41395.1"/>
    <property type="molecule type" value="Genomic_DNA"/>
</dbReference>
<evidence type="ECO:0000313" key="2">
    <source>
        <dbReference type="EMBL" id="UPW41395.1"/>
    </source>
</evidence>
<organism evidence="2">
    <name type="scientific">Dipodfec virus UA06Rod_17</name>
    <dbReference type="NCBI Taxonomy" id="2929318"/>
    <lineage>
        <taxon>Viruses</taxon>
        <taxon>Monodnaviria</taxon>
        <taxon>Sangervirae</taxon>
        <taxon>Phixviricota</taxon>
        <taxon>Malgrandaviricetes</taxon>
        <taxon>Petitvirales</taxon>
        <taxon>Microviridae</taxon>
    </lineage>
</organism>
<name>A0A976N258_9VIRU</name>
<sequence>MCFFPLPNNNVSSAAYRKGVVEFDCGSCPECLRKRSNVWALRSVFEARLHEHSCMITLTYDKFKYENNPSAGELPVDPTIVCNKRHIQLFIKRLRKWWSKEHSTPIKYLCCAEYGNRTHRAHYHLILFGVDFPDKFYYKKSKRNNPIYMSATLRKLWGHGICTIDSVQIRASVAKYCTKYVAKQRSGDTFMLCSQGIGRDALLQSFNGLSYYIDGQEYPIPRFIWNEYIMRKYSPQYPFISFKYVNKPRDSFDYSVFEESNLRRSAFRAVRDVDPLYIRYLDYWSRKSALFEKKRKPAFYRLFELPRPKYQTYITKALACLQERKFFPFSPAPYSNCISSHYRYLDRCRRKFIPLIYNSTVTCPYPSRPYRTSDTKYLDEVDNYEIYDLFPVQSAQKILKTYTSPLTFEYKQTMMDLSEISLE</sequence>
<dbReference type="InterPro" id="IPR056906">
    <property type="entry name" value="ORF2/G2P_dom"/>
</dbReference>